<feature type="transmembrane region" description="Helical" evidence="9">
    <location>
        <begin position="125"/>
        <end position="145"/>
    </location>
</feature>
<dbReference type="AlphaFoldDB" id="Q9RBX0"/>
<evidence type="ECO:0000256" key="1">
    <source>
        <dbReference type="ARBA" id="ARBA00004651"/>
    </source>
</evidence>
<feature type="transmembrane region" description="Helical" evidence="9">
    <location>
        <begin position="39"/>
        <end position="61"/>
    </location>
</feature>
<feature type="domain" description="EamA" evidence="10">
    <location>
        <begin position="17"/>
        <end position="142"/>
    </location>
</feature>
<reference evidence="11" key="1">
    <citation type="submission" date="1998-09" db="EMBL/GenBank/DDBJ databases">
        <title>Structural and regulatory genes controlling indigoidine production in Vogesella indigofera: involvement of a peptide synthetase homolog.</title>
        <authorList>
            <person name="van de Loo F.J."/>
            <person name="Keese P."/>
            <person name="Llewellyn D."/>
        </authorList>
    </citation>
    <scope>NUCLEOTIDE SEQUENCE</scope>
    <source>
        <strain evidence="11">ATCC19706</strain>
    </source>
</reference>
<comment type="similarity">
    <text evidence="2">Belongs to the EamA transporter family.</text>
</comment>
<keyword evidence="4" id="KW-1003">Cell membrane</keyword>
<keyword evidence="8 9" id="KW-0472">Membrane</keyword>
<feature type="transmembrane region" description="Helical" evidence="9">
    <location>
        <begin position="214"/>
        <end position="232"/>
    </location>
</feature>
<comment type="subcellular location">
    <subcellularLocation>
        <location evidence="1">Cell membrane</location>
        <topology evidence="1">Multi-pass membrane protein</topology>
    </subcellularLocation>
</comment>
<keyword evidence="7 9" id="KW-1133">Transmembrane helix</keyword>
<dbReference type="InterPro" id="IPR000620">
    <property type="entry name" value="EamA_dom"/>
</dbReference>
<dbReference type="PIR" id="T46590">
    <property type="entry name" value="T46590"/>
</dbReference>
<dbReference type="InterPro" id="IPR004779">
    <property type="entry name" value="CO/AA/NH_transpt"/>
</dbReference>
<dbReference type="NCBIfam" id="TIGR00950">
    <property type="entry name" value="2A78"/>
    <property type="match status" value="1"/>
</dbReference>
<accession>Q9RBX0</accession>
<feature type="transmembrane region" description="Helical" evidence="9">
    <location>
        <begin position="178"/>
        <end position="202"/>
    </location>
</feature>
<feature type="transmembrane region" description="Helical" evidence="9">
    <location>
        <begin position="244"/>
        <end position="263"/>
    </location>
</feature>
<keyword evidence="5 9" id="KW-0812">Transmembrane</keyword>
<evidence type="ECO:0000313" key="11">
    <source>
        <dbReference type="EMBL" id="AAD54011.1"/>
    </source>
</evidence>
<name>Q9RBX0_VOGIN</name>
<dbReference type="SUPFAM" id="SSF103481">
    <property type="entry name" value="Multidrug resistance efflux transporter EmrE"/>
    <property type="match status" value="2"/>
</dbReference>
<evidence type="ECO:0000259" key="10">
    <source>
        <dbReference type="Pfam" id="PF00892"/>
    </source>
</evidence>
<dbReference type="GO" id="GO:0005886">
    <property type="term" value="C:plasma membrane"/>
    <property type="evidence" value="ECO:0007669"/>
    <property type="project" value="UniProtKB-SubCell"/>
</dbReference>
<dbReference type="PANTHER" id="PTHR32322:SF2">
    <property type="entry name" value="EAMA DOMAIN-CONTAINING PROTEIN"/>
    <property type="match status" value="1"/>
</dbReference>
<keyword evidence="6" id="KW-0677">Repeat</keyword>
<dbReference type="InterPro" id="IPR050638">
    <property type="entry name" value="AA-Vitamin_Transporters"/>
</dbReference>
<evidence type="ECO:0000256" key="8">
    <source>
        <dbReference type="ARBA" id="ARBA00023136"/>
    </source>
</evidence>
<feature type="transmembrane region" description="Helical" evidence="9">
    <location>
        <begin position="99"/>
        <end position="118"/>
    </location>
</feature>
<evidence type="ECO:0000256" key="4">
    <source>
        <dbReference type="ARBA" id="ARBA00022475"/>
    </source>
</evidence>
<evidence type="ECO:0000256" key="2">
    <source>
        <dbReference type="ARBA" id="ARBA00007362"/>
    </source>
</evidence>
<feature type="transmembrane region" description="Helical" evidence="9">
    <location>
        <begin position="151"/>
        <end position="171"/>
    </location>
</feature>
<proteinExistence type="inferred from homology"/>
<evidence type="ECO:0000256" key="3">
    <source>
        <dbReference type="ARBA" id="ARBA00022448"/>
    </source>
</evidence>
<gene>
    <name evidence="11" type="primary">pecM</name>
</gene>
<dbReference type="InterPro" id="IPR037185">
    <property type="entry name" value="EmrE-like"/>
</dbReference>
<evidence type="ECO:0000256" key="9">
    <source>
        <dbReference type="SAM" id="Phobius"/>
    </source>
</evidence>
<organism evidence="11">
    <name type="scientific">Vogesella indigofera</name>
    <name type="common">Pseudomonas indigofera</name>
    <dbReference type="NCBI Taxonomy" id="45465"/>
    <lineage>
        <taxon>Bacteria</taxon>
        <taxon>Pseudomonadati</taxon>
        <taxon>Pseudomonadota</taxon>
        <taxon>Betaproteobacteria</taxon>
        <taxon>Neisseriales</taxon>
        <taxon>Chromobacteriaceae</taxon>
        <taxon>Vogesella</taxon>
    </lineage>
</organism>
<evidence type="ECO:0000256" key="7">
    <source>
        <dbReference type="ARBA" id="ARBA00022989"/>
    </source>
</evidence>
<feature type="transmembrane region" description="Helical" evidence="9">
    <location>
        <begin position="12"/>
        <end position="33"/>
    </location>
</feature>
<keyword evidence="3" id="KW-0813">Transport</keyword>
<feature type="transmembrane region" description="Helical" evidence="9">
    <location>
        <begin position="269"/>
        <end position="288"/>
    </location>
</feature>
<dbReference type="EMBL" id="AF088857">
    <property type="protein sequence ID" value="AAD54011.1"/>
    <property type="molecule type" value="Genomic_DNA"/>
</dbReference>
<feature type="domain" description="EamA" evidence="10">
    <location>
        <begin position="152"/>
        <end position="285"/>
    </location>
</feature>
<protein>
    <submittedName>
        <fullName evidence="11">PecM</fullName>
    </submittedName>
</protein>
<dbReference type="PANTHER" id="PTHR32322">
    <property type="entry name" value="INNER MEMBRANE TRANSPORTER"/>
    <property type="match status" value="1"/>
</dbReference>
<dbReference type="Pfam" id="PF00892">
    <property type="entry name" value="EamA"/>
    <property type="match status" value="2"/>
</dbReference>
<evidence type="ECO:0000256" key="6">
    <source>
        <dbReference type="ARBA" id="ARBA00022737"/>
    </source>
</evidence>
<feature type="transmembrane region" description="Helical" evidence="9">
    <location>
        <begin position="73"/>
        <end position="93"/>
    </location>
</feature>
<evidence type="ECO:0000256" key="5">
    <source>
        <dbReference type="ARBA" id="ARBA00022692"/>
    </source>
</evidence>
<sequence>MGDKSVMPASRLWRDTLLTAVVPLIWGSTYLVTTQWLPAGLPFSAGVLRVLPAGLLLLLWTRHLPQRQEWPRLLLLSLLNIGAFQALLFVAAYRLPGGIAAVLGAIQPLLMMGLLWGLERQTPRPLVLLAACAGLAGMAVLLNAGNARWDSIGVLAAAGGAVVMALGMYLARRWGSSLPLLALTGWQLALGGLMLLPAALWLDPPLPALSAANVAGYAYLSLVGALLAYGLWFRGLRLLPPVAVSALGLLSPVAAVILGWVALGQRLHGWTLIGMVTVLASVLCVQLASSRRPARAG</sequence>